<dbReference type="RefSeq" id="WP_139862455.1">
    <property type="nucleotide sequence ID" value="NZ_CAADFC020000021.1"/>
</dbReference>
<keyword evidence="3" id="KW-1185">Reference proteome</keyword>
<dbReference type="PANTHER" id="PTHR30015:SF7">
    <property type="entry name" value="TYPE IV METHYL-DIRECTED RESTRICTION ENZYME ECOKMRR"/>
    <property type="match status" value="1"/>
</dbReference>
<feature type="domain" description="Restriction endonuclease type IV Mrr" evidence="1">
    <location>
        <begin position="198"/>
        <end position="307"/>
    </location>
</feature>
<dbReference type="InterPro" id="IPR011856">
    <property type="entry name" value="tRNA_endonuc-like_dom_sf"/>
</dbReference>
<name>A0A508TK28_9BRAD</name>
<dbReference type="PIRSF" id="PIRSF031853">
    <property type="entry name" value="UPC031853"/>
    <property type="match status" value="1"/>
</dbReference>
<dbReference type="GO" id="GO:0003677">
    <property type="term" value="F:DNA binding"/>
    <property type="evidence" value="ECO:0007669"/>
    <property type="project" value="InterPro"/>
</dbReference>
<evidence type="ECO:0000313" key="3">
    <source>
        <dbReference type="Proteomes" id="UP000328092"/>
    </source>
</evidence>
<reference evidence="2" key="1">
    <citation type="submission" date="2019-02" db="EMBL/GenBank/DDBJ databases">
        <authorList>
            <person name="Pothier F.J."/>
        </authorList>
    </citation>
    <scope>NUCLEOTIDE SEQUENCE</scope>
    <source>
        <strain evidence="2">CI-1B</strain>
    </source>
</reference>
<dbReference type="Proteomes" id="UP000328092">
    <property type="component" value="Unassembled WGS sequence"/>
</dbReference>
<proteinExistence type="predicted"/>
<dbReference type="Pfam" id="PF04471">
    <property type="entry name" value="Mrr_cat"/>
    <property type="match status" value="1"/>
</dbReference>
<dbReference type="GO" id="GO:0009307">
    <property type="term" value="P:DNA restriction-modification system"/>
    <property type="evidence" value="ECO:0007669"/>
    <property type="project" value="InterPro"/>
</dbReference>
<dbReference type="PANTHER" id="PTHR30015">
    <property type="entry name" value="MRR RESTRICTION SYSTEM PROTEIN"/>
    <property type="match status" value="1"/>
</dbReference>
<comment type="caution">
    <text evidence="2">The sequence shown here is derived from an EMBL/GenBank/DDBJ whole genome shotgun (WGS) entry which is preliminary data.</text>
</comment>
<dbReference type="EMBL" id="CAADFC020000021">
    <property type="protein sequence ID" value="VIO74714.1"/>
    <property type="molecule type" value="Genomic_DNA"/>
</dbReference>
<dbReference type="InterPro" id="IPR016984">
    <property type="entry name" value="UCP031853"/>
</dbReference>
<dbReference type="GO" id="GO:0015666">
    <property type="term" value="F:restriction endodeoxyribonuclease activity"/>
    <property type="evidence" value="ECO:0007669"/>
    <property type="project" value="TreeGrafter"/>
</dbReference>
<dbReference type="InterPro" id="IPR007560">
    <property type="entry name" value="Restrct_endonuc_IV_Mrr"/>
</dbReference>
<dbReference type="OrthoDB" id="9781481at2"/>
<dbReference type="AlphaFoldDB" id="A0A508TK28"/>
<dbReference type="InterPro" id="IPR011335">
    <property type="entry name" value="Restrct_endonuc-II-like"/>
</dbReference>
<accession>A0A508TK28</accession>
<sequence length="339" mass="37169">MSDNNVWGIHGGKTGDAESLFFKHDCVALGWASVGDLSKLKPDREAFKEVIAATYPEKKPGSVPVNAGQLFRFVHEVELGDLVVYPSKADRKIYVGKIAGGYLYDPTTEPTYPHRRAVKWLHSVPRTKFSQGALYEIGSAMSLFLVKNYADEFRAVVVGKAIPVQTVPVSEDETVAAVAEDVEESTTDYILKKLATDLKGHPFAEFVAHLLGTMGYRTRLSPEGPDGGVDIIAHKDELGFEPPIIKVQVKSSEGSVGDPALSALYGKVGHTEFGLFVTLGTFTNQAKSFAKGKSNLRLIDGQELVKLVFEHYQQFDARHKGLLALRQAYVPDVIETEDD</sequence>
<evidence type="ECO:0000313" key="2">
    <source>
        <dbReference type="EMBL" id="VIO74714.1"/>
    </source>
</evidence>
<evidence type="ECO:0000259" key="1">
    <source>
        <dbReference type="Pfam" id="PF04471"/>
    </source>
</evidence>
<dbReference type="SUPFAM" id="SSF52980">
    <property type="entry name" value="Restriction endonuclease-like"/>
    <property type="match status" value="1"/>
</dbReference>
<protein>
    <submittedName>
        <fullName evidence="2">Mrr restriction system protein</fullName>
    </submittedName>
</protein>
<dbReference type="InterPro" id="IPR052906">
    <property type="entry name" value="Type_IV_Methyl-Rstrct_Enzyme"/>
</dbReference>
<organism evidence="2 3">
    <name type="scientific">Bradyrhizobium ivorense</name>
    <dbReference type="NCBI Taxonomy" id="2511166"/>
    <lineage>
        <taxon>Bacteria</taxon>
        <taxon>Pseudomonadati</taxon>
        <taxon>Pseudomonadota</taxon>
        <taxon>Alphaproteobacteria</taxon>
        <taxon>Hyphomicrobiales</taxon>
        <taxon>Nitrobacteraceae</taxon>
        <taxon>Bradyrhizobium</taxon>
    </lineage>
</organism>
<dbReference type="Gene3D" id="3.40.1350.10">
    <property type="match status" value="1"/>
</dbReference>
<gene>
    <name evidence="2" type="primary">mrr</name>
    <name evidence="2" type="ORF">CI1B_54910</name>
</gene>